<name>A0A2A5T7I0_9GAMM</name>
<gene>
    <name evidence="1" type="ORF">BTN49_0127</name>
</gene>
<comment type="caution">
    <text evidence="1">The sequence shown here is derived from an EMBL/GenBank/DDBJ whole genome shotgun (WGS) entry which is preliminary data.</text>
</comment>
<protein>
    <submittedName>
        <fullName evidence="1">Uncharacterized protein</fullName>
    </submittedName>
</protein>
<evidence type="ECO:0000313" key="1">
    <source>
        <dbReference type="EMBL" id="PCS24133.1"/>
    </source>
</evidence>
<organism evidence="1 2">
    <name type="scientific">Candidatus Enterovibrio escicola</name>
    <dbReference type="NCBI Taxonomy" id="1927127"/>
    <lineage>
        <taxon>Bacteria</taxon>
        <taxon>Pseudomonadati</taxon>
        <taxon>Pseudomonadota</taxon>
        <taxon>Gammaproteobacteria</taxon>
        <taxon>Vibrionales</taxon>
        <taxon>Vibrionaceae</taxon>
        <taxon>Enterovibrio</taxon>
    </lineage>
</organism>
<dbReference type="AlphaFoldDB" id="A0A2A5T7I0"/>
<evidence type="ECO:0000313" key="2">
    <source>
        <dbReference type="Proteomes" id="UP000219020"/>
    </source>
</evidence>
<keyword evidence="2" id="KW-1185">Reference proteome</keyword>
<accession>A0A2A5T7I0</accession>
<reference evidence="2" key="1">
    <citation type="submission" date="2017-04" db="EMBL/GenBank/DDBJ databases">
        <title>Genome evolution of the luminous symbionts of deep sea anglerfish.</title>
        <authorList>
            <person name="Hendry T.A."/>
        </authorList>
    </citation>
    <scope>NUCLEOTIDE SEQUENCE [LARGE SCALE GENOMIC DNA]</scope>
</reference>
<dbReference type="EMBL" id="NBYY01000003">
    <property type="protein sequence ID" value="PCS24133.1"/>
    <property type="molecule type" value="Genomic_DNA"/>
</dbReference>
<dbReference type="Proteomes" id="UP000219020">
    <property type="component" value="Unassembled WGS sequence"/>
</dbReference>
<sequence length="41" mass="4658">MKASTTDNSTAIMGNSYFNVEDKNQTVLFFYQTKKIHTIVA</sequence>
<proteinExistence type="predicted"/>